<evidence type="ECO:0000313" key="3">
    <source>
        <dbReference type="Proteomes" id="UP000287866"/>
    </source>
</evidence>
<dbReference type="InterPro" id="IPR020568">
    <property type="entry name" value="Ribosomal_Su5_D2-typ_SF"/>
</dbReference>
<name>A0A8T6R8L1_9MICO</name>
<keyword evidence="3" id="KW-1185">Reference proteome</keyword>
<proteinExistence type="predicted"/>
<feature type="compositionally biased region" description="Low complexity" evidence="1">
    <location>
        <begin position="8"/>
        <end position="25"/>
    </location>
</feature>
<dbReference type="AlphaFoldDB" id="A0A8T6R8L1"/>
<evidence type="ECO:0000256" key="1">
    <source>
        <dbReference type="SAM" id="MobiDB-lite"/>
    </source>
</evidence>
<feature type="region of interest" description="Disordered" evidence="1">
    <location>
        <begin position="1"/>
        <end position="42"/>
    </location>
</feature>
<gene>
    <name evidence="2" type="ORF">EPD83_018580</name>
</gene>
<dbReference type="Proteomes" id="UP000287866">
    <property type="component" value="Unassembled WGS sequence"/>
</dbReference>
<organism evidence="2 3">
    <name type="scientific">Phycicoccus flavus</name>
    <dbReference type="NCBI Taxonomy" id="2502783"/>
    <lineage>
        <taxon>Bacteria</taxon>
        <taxon>Bacillati</taxon>
        <taxon>Actinomycetota</taxon>
        <taxon>Actinomycetes</taxon>
        <taxon>Micrococcales</taxon>
        <taxon>Intrasporangiaceae</taxon>
        <taxon>Phycicoccus</taxon>
    </lineage>
</organism>
<dbReference type="Gene3D" id="3.30.565.10">
    <property type="entry name" value="Histidine kinase-like ATPase, C-terminal domain"/>
    <property type="match status" value="1"/>
</dbReference>
<dbReference type="SUPFAM" id="SSF54211">
    <property type="entry name" value="Ribosomal protein S5 domain 2-like"/>
    <property type="match status" value="1"/>
</dbReference>
<dbReference type="EMBL" id="SAYU02000093">
    <property type="protein sequence ID" value="NHA70044.1"/>
    <property type="molecule type" value="Genomic_DNA"/>
</dbReference>
<accession>A0A8T6R8L1</accession>
<protein>
    <submittedName>
        <fullName evidence="2">Uncharacterized protein</fullName>
    </submittedName>
</protein>
<dbReference type="InterPro" id="IPR036890">
    <property type="entry name" value="HATPase_C_sf"/>
</dbReference>
<comment type="caution">
    <text evidence="2">The sequence shown here is derived from an EMBL/GenBank/DDBJ whole genome shotgun (WGS) entry which is preliminary data.</text>
</comment>
<dbReference type="RefSeq" id="WP_165566987.1">
    <property type="nucleotide sequence ID" value="NZ_SAYU02000093.1"/>
</dbReference>
<sequence>MHTSVVGPDADPATRPTRPTGTLTLERPDTPPGADGAAYRPRHGQAVTSPVHGLTVPRPAREVGPACDGPLARALHLVLLTAARGVEARTALEPDLDARIRVSSPTALEPLVVRDDGVGLTGAQVRGLLSASVSGADVTAAESSSAQPSGLDAMIRACLRVAELVEIRARSAEHPEAATLRAVIRADGTVRLSLAGSTLTEPGTEVRLHVLEDHRSAVRGEALPALVAGAADQLRVPVEVDGAPVEGGGPLFDLDADAQADWCRERLGVDPLAVLPLGDGVCGTRAVAFVLPTRPEGEPAPPQVMAGGLRIADGPPDLVPEWAGFCVVVLDAGRLPLRTEGDALAPGPALADVRTGLARGILAQLILLEAYDPERFRRLTEVHEDAFVAAAVEHADVMDTVRSTLLVPTSLGPVSLEDFRVMDGDVACAGPDTWPVVGPAAARDGVLVVDARRPGVLRLLDTLGTDGPAVVVLRPADVTAVGTGGAPA</sequence>
<evidence type="ECO:0000313" key="2">
    <source>
        <dbReference type="EMBL" id="NHA70044.1"/>
    </source>
</evidence>
<reference evidence="2" key="1">
    <citation type="submission" date="2020-03" db="EMBL/GenBank/DDBJ databases">
        <title>Phycicoccus flavus sp. nov., a novel endophytic actinobacterium isolated from branch of Kandelia candel.</title>
        <authorList>
            <person name="Tuo L."/>
        </authorList>
    </citation>
    <scope>NUCLEOTIDE SEQUENCE</scope>
    <source>
        <strain evidence="2">CMS6Z-2</strain>
    </source>
</reference>